<keyword evidence="2" id="KW-1185">Reference proteome</keyword>
<protein>
    <submittedName>
        <fullName evidence="1">9924_t:CDS:1</fullName>
    </submittedName>
</protein>
<dbReference type="EMBL" id="CAJVPU010011793">
    <property type="protein sequence ID" value="CAG8617897.1"/>
    <property type="molecule type" value="Genomic_DNA"/>
</dbReference>
<comment type="caution">
    <text evidence="1">The sequence shown here is derived from an EMBL/GenBank/DDBJ whole genome shotgun (WGS) entry which is preliminary data.</text>
</comment>
<proteinExistence type="predicted"/>
<gene>
    <name evidence="1" type="ORF">DHETER_LOCUS7899</name>
</gene>
<reference evidence="1" key="1">
    <citation type="submission" date="2021-06" db="EMBL/GenBank/DDBJ databases">
        <authorList>
            <person name="Kallberg Y."/>
            <person name="Tangrot J."/>
            <person name="Rosling A."/>
        </authorList>
    </citation>
    <scope>NUCLEOTIDE SEQUENCE</scope>
    <source>
        <strain evidence="1">IL203A</strain>
    </source>
</reference>
<accession>A0ACA9MYP3</accession>
<evidence type="ECO:0000313" key="2">
    <source>
        <dbReference type="Proteomes" id="UP000789702"/>
    </source>
</evidence>
<name>A0ACA9MYP3_9GLOM</name>
<feature type="non-terminal residue" evidence="1">
    <location>
        <position position="1"/>
    </location>
</feature>
<evidence type="ECO:0000313" key="1">
    <source>
        <dbReference type="EMBL" id="CAG8617897.1"/>
    </source>
</evidence>
<organism evidence="1 2">
    <name type="scientific">Dentiscutata heterogama</name>
    <dbReference type="NCBI Taxonomy" id="1316150"/>
    <lineage>
        <taxon>Eukaryota</taxon>
        <taxon>Fungi</taxon>
        <taxon>Fungi incertae sedis</taxon>
        <taxon>Mucoromycota</taxon>
        <taxon>Glomeromycotina</taxon>
        <taxon>Glomeromycetes</taxon>
        <taxon>Diversisporales</taxon>
        <taxon>Gigasporaceae</taxon>
        <taxon>Dentiscutata</taxon>
    </lineage>
</organism>
<sequence length="291" mass="34207">TSIEPAVILTDSDPAVNSAVKEVFKSTYPIYCAFHITQNLYKNLRKSLDTQYNQFFMDFYKCQNSLVKTIFENKFTKLGHDYPKAKPYLDNLYKSKDSNMSLNELMQEIHHMLDCQDKESKYLFWKLVIPSIKSNDQANFLFTYIDKCCQTYLTPNMLKMQRDEINQLVYYSAQIISIESLKSINEDNIMINIEEENPEDQHATIQQMLEVVGEKNIVEACEEAPDYNIPYLFPFYNQEKDFLQENLSLLKQKLLLEDFVQECDQSEDSSSDDNYSDESTSEREFQLKNPK</sequence>
<dbReference type="Proteomes" id="UP000789702">
    <property type="component" value="Unassembled WGS sequence"/>
</dbReference>